<protein>
    <submittedName>
        <fullName evidence="1">Regulatory protein AriR</fullName>
    </submittedName>
</protein>
<dbReference type="InterPro" id="IPR024753">
    <property type="entry name" value="AriR"/>
</dbReference>
<dbReference type="AlphaFoldDB" id="W1WJ14"/>
<comment type="caution">
    <text evidence="1">The sequence shown here is derived from an EMBL/GenBank/DDBJ whole genome shotgun (WGS) entry which is preliminary data.</text>
</comment>
<dbReference type="Pfam" id="PF10798">
    <property type="entry name" value="YmgB"/>
    <property type="match status" value="1"/>
</dbReference>
<dbReference type="EMBL" id="AZMM01018832">
    <property type="protein sequence ID" value="ETJ16399.1"/>
    <property type="molecule type" value="Genomic_DNA"/>
</dbReference>
<evidence type="ECO:0000313" key="1">
    <source>
        <dbReference type="EMBL" id="ETJ16399.1"/>
    </source>
</evidence>
<accession>W1WJ14</accession>
<name>W1WJ14_9ZZZZ</name>
<sequence length="116" mass="13122">MLEDTTIHNAITDKALSSYFRSSGNLLEEESAVLGQAVTNLMLSGDNVNNKNIILSLIHSLETTSDILKADVIRKTLEIVLRYTADDMWLLIIKYKFIENSFILFLSVALDYTQHN</sequence>
<dbReference type="Gene3D" id="1.20.5.5260">
    <property type="match status" value="1"/>
</dbReference>
<proteinExistence type="predicted"/>
<gene>
    <name evidence="1" type="ORF">Q604_UNBc4C00051G0001</name>
</gene>
<organism evidence="1">
    <name type="scientific">human gut metagenome</name>
    <dbReference type="NCBI Taxonomy" id="408170"/>
    <lineage>
        <taxon>unclassified sequences</taxon>
        <taxon>metagenomes</taxon>
        <taxon>organismal metagenomes</taxon>
    </lineage>
</organism>
<reference evidence="1" key="1">
    <citation type="submission" date="2013-12" db="EMBL/GenBank/DDBJ databases">
        <title>A Varibaculum cambriense genome reconstructed from a premature infant gut community with otherwise low bacterial novelty that shifts toward anaerobic metabolism during the third week of life.</title>
        <authorList>
            <person name="Brown C.T."/>
            <person name="Sharon I."/>
            <person name="Thomas B.C."/>
            <person name="Castelle C.J."/>
            <person name="Morowitz M.J."/>
            <person name="Banfield J.F."/>
        </authorList>
    </citation>
    <scope>NUCLEOTIDE SEQUENCE</scope>
</reference>
<dbReference type="GO" id="GO:0071468">
    <property type="term" value="P:cellular response to acidic pH"/>
    <property type="evidence" value="ECO:0007669"/>
    <property type="project" value="InterPro"/>
</dbReference>
<feature type="non-terminal residue" evidence="1">
    <location>
        <position position="116"/>
    </location>
</feature>